<dbReference type="SUPFAM" id="SSF56042">
    <property type="entry name" value="PurM C-terminal domain-like"/>
    <property type="match status" value="1"/>
</dbReference>
<dbReference type="GO" id="GO:0004642">
    <property type="term" value="F:phosphoribosylformylglycinamidine synthase activity"/>
    <property type="evidence" value="ECO:0007669"/>
    <property type="project" value="InterPro"/>
</dbReference>
<proteinExistence type="predicted"/>
<feature type="domain" description="PurM-like C-terminal" evidence="1">
    <location>
        <begin position="26"/>
        <end position="114"/>
    </location>
</feature>
<dbReference type="InterPro" id="IPR010074">
    <property type="entry name" value="PRibForGlyAmidine_synth_PurL"/>
</dbReference>
<dbReference type="InterPro" id="IPR036676">
    <property type="entry name" value="PurM-like_C_sf"/>
</dbReference>
<name>T0ZA16_9ZZZZ</name>
<accession>T0ZA16</accession>
<dbReference type="PANTHER" id="PTHR43555:SF1">
    <property type="entry name" value="PHOSPHORIBOSYLFORMYLGLYCINAMIDINE SYNTHASE SUBUNIT PURL"/>
    <property type="match status" value="1"/>
</dbReference>
<protein>
    <submittedName>
        <fullName evidence="2">Phosphoribosylformylglycinamidine synthase II</fullName>
    </submittedName>
</protein>
<reference evidence="2" key="1">
    <citation type="submission" date="2013-08" db="EMBL/GenBank/DDBJ databases">
        <authorList>
            <person name="Mendez C."/>
            <person name="Richter M."/>
            <person name="Ferrer M."/>
            <person name="Sanchez J."/>
        </authorList>
    </citation>
    <scope>NUCLEOTIDE SEQUENCE</scope>
</reference>
<evidence type="ECO:0000313" key="2">
    <source>
        <dbReference type="EMBL" id="EQD26605.1"/>
    </source>
</evidence>
<evidence type="ECO:0000259" key="1">
    <source>
        <dbReference type="Pfam" id="PF02769"/>
    </source>
</evidence>
<organism evidence="2">
    <name type="scientific">mine drainage metagenome</name>
    <dbReference type="NCBI Taxonomy" id="410659"/>
    <lineage>
        <taxon>unclassified sequences</taxon>
        <taxon>metagenomes</taxon>
        <taxon>ecological metagenomes</taxon>
    </lineage>
</organism>
<dbReference type="PANTHER" id="PTHR43555">
    <property type="entry name" value="PHOSPHORIBOSYLFORMYLGLYCINAMIDINE SYNTHASE SUBUNIT PURL"/>
    <property type="match status" value="1"/>
</dbReference>
<gene>
    <name evidence="2" type="ORF">B2A_15567</name>
</gene>
<dbReference type="GO" id="GO:0006189">
    <property type="term" value="P:'de novo' IMP biosynthetic process"/>
    <property type="evidence" value="ECO:0007669"/>
    <property type="project" value="InterPro"/>
</dbReference>
<dbReference type="Gene3D" id="3.90.650.10">
    <property type="entry name" value="PurM-like C-terminal domain"/>
    <property type="match status" value="1"/>
</dbReference>
<sequence length="146" mass="15493">MLHHLGYKESGAPYVDLDELAGIKKGMDALLRNNIVLAAHDISDGGFLSALAEMTFGKSIGASVDLSETGGGRPINKLFAESGNRIIVEVSPDGEEKLSSLFTITLKKIGTTGGSRILIENINVSIIDLGVEDARKAWSEGFSSMI</sequence>
<comment type="caution">
    <text evidence="2">The sequence shown here is derived from an EMBL/GenBank/DDBJ whole genome shotgun (WGS) entry which is preliminary data.</text>
</comment>
<dbReference type="EMBL" id="AUZZ01011337">
    <property type="protein sequence ID" value="EQD26605.1"/>
    <property type="molecule type" value="Genomic_DNA"/>
</dbReference>
<dbReference type="Pfam" id="PF02769">
    <property type="entry name" value="AIRS_C"/>
    <property type="match status" value="1"/>
</dbReference>
<dbReference type="AlphaFoldDB" id="T0ZA16"/>
<reference evidence="2" key="2">
    <citation type="journal article" date="2014" name="ISME J.">
        <title>Microbial stratification in low pH oxic and suboxic macroscopic growths along an acid mine drainage.</title>
        <authorList>
            <person name="Mendez-Garcia C."/>
            <person name="Mesa V."/>
            <person name="Sprenger R.R."/>
            <person name="Richter M."/>
            <person name="Diez M.S."/>
            <person name="Solano J."/>
            <person name="Bargiela R."/>
            <person name="Golyshina O.V."/>
            <person name="Manteca A."/>
            <person name="Ramos J.L."/>
            <person name="Gallego J.R."/>
            <person name="Llorente I."/>
            <person name="Martins Dos Santos V.A."/>
            <person name="Jensen O.N."/>
            <person name="Pelaez A.I."/>
            <person name="Sanchez J."/>
            <person name="Ferrer M."/>
        </authorList>
    </citation>
    <scope>NUCLEOTIDE SEQUENCE</scope>
</reference>
<dbReference type="InterPro" id="IPR010918">
    <property type="entry name" value="PurM-like_C_dom"/>
</dbReference>